<dbReference type="GO" id="GO:0000156">
    <property type="term" value="F:phosphorelay response regulator activity"/>
    <property type="evidence" value="ECO:0007669"/>
    <property type="project" value="TreeGrafter"/>
</dbReference>
<dbReference type="KEGG" id="kbs:EPA93_24865"/>
<dbReference type="SMART" id="SM00448">
    <property type="entry name" value="REC"/>
    <property type="match status" value="1"/>
</dbReference>
<name>A0A4P6JUQ3_KTERU</name>
<sequence>MEETSKLARILVVEDDPAIQQVICFFLEHNDFEVRQASDGQEAIAVISEFKPHLIILDLIMRPVSGWDVLHWLRANPLSPQPPVLVLSALVHLTEQMQGFEEGAIEYMTKPTQPSMIVERVRAILSLNAEQRLMLQHKRMDEQRKVLERLQATQRDEFVY</sequence>
<keyword evidence="9" id="KW-1185">Reference proteome</keyword>
<keyword evidence="3" id="KW-0805">Transcription regulation</keyword>
<dbReference type="RefSeq" id="WP_129890093.1">
    <property type="nucleotide sequence ID" value="NZ_CP035758.1"/>
</dbReference>
<feature type="modified residue" description="4-aspartylphosphate" evidence="6">
    <location>
        <position position="58"/>
    </location>
</feature>
<protein>
    <submittedName>
        <fullName evidence="8">Response regulator</fullName>
    </submittedName>
</protein>
<evidence type="ECO:0000259" key="7">
    <source>
        <dbReference type="PROSITE" id="PS50110"/>
    </source>
</evidence>
<evidence type="ECO:0000256" key="5">
    <source>
        <dbReference type="ARBA" id="ARBA00023163"/>
    </source>
</evidence>
<keyword evidence="2" id="KW-0902">Two-component regulatory system</keyword>
<dbReference type="EMBL" id="CP035758">
    <property type="protein sequence ID" value="QBD79040.1"/>
    <property type="molecule type" value="Genomic_DNA"/>
</dbReference>
<gene>
    <name evidence="8" type="ORF">EPA93_24865</name>
</gene>
<dbReference type="AlphaFoldDB" id="A0A4P6JUQ3"/>
<evidence type="ECO:0000256" key="2">
    <source>
        <dbReference type="ARBA" id="ARBA00023012"/>
    </source>
</evidence>
<dbReference type="SUPFAM" id="SSF52172">
    <property type="entry name" value="CheY-like"/>
    <property type="match status" value="1"/>
</dbReference>
<dbReference type="GO" id="GO:0006355">
    <property type="term" value="P:regulation of DNA-templated transcription"/>
    <property type="evidence" value="ECO:0007669"/>
    <property type="project" value="TreeGrafter"/>
</dbReference>
<feature type="domain" description="Response regulatory" evidence="7">
    <location>
        <begin position="9"/>
        <end position="125"/>
    </location>
</feature>
<dbReference type="GO" id="GO:0005829">
    <property type="term" value="C:cytosol"/>
    <property type="evidence" value="ECO:0007669"/>
    <property type="project" value="TreeGrafter"/>
</dbReference>
<dbReference type="OrthoDB" id="9786548at2"/>
<dbReference type="GO" id="GO:0000976">
    <property type="term" value="F:transcription cis-regulatory region binding"/>
    <property type="evidence" value="ECO:0007669"/>
    <property type="project" value="TreeGrafter"/>
</dbReference>
<organism evidence="8 9">
    <name type="scientific">Ktedonosporobacter rubrisoli</name>
    <dbReference type="NCBI Taxonomy" id="2509675"/>
    <lineage>
        <taxon>Bacteria</taxon>
        <taxon>Bacillati</taxon>
        <taxon>Chloroflexota</taxon>
        <taxon>Ktedonobacteria</taxon>
        <taxon>Ktedonobacterales</taxon>
        <taxon>Ktedonosporobacteraceae</taxon>
        <taxon>Ktedonosporobacter</taxon>
    </lineage>
</organism>
<keyword evidence="4" id="KW-0238">DNA-binding</keyword>
<accession>A0A4P6JUQ3</accession>
<reference evidence="8 9" key="1">
    <citation type="submission" date="2019-01" db="EMBL/GenBank/DDBJ databases">
        <title>Ktedonosporobacter rubrisoli SCAWS-G2.</title>
        <authorList>
            <person name="Huang Y."/>
            <person name="Yan B."/>
        </authorList>
    </citation>
    <scope>NUCLEOTIDE SEQUENCE [LARGE SCALE GENOMIC DNA]</scope>
    <source>
        <strain evidence="8 9">SCAWS-G2</strain>
    </source>
</reference>
<dbReference type="Proteomes" id="UP000290365">
    <property type="component" value="Chromosome"/>
</dbReference>
<proteinExistence type="predicted"/>
<dbReference type="PANTHER" id="PTHR48111:SF1">
    <property type="entry name" value="TWO-COMPONENT RESPONSE REGULATOR ORR33"/>
    <property type="match status" value="1"/>
</dbReference>
<keyword evidence="1 6" id="KW-0597">Phosphoprotein</keyword>
<evidence type="ECO:0000256" key="1">
    <source>
        <dbReference type="ARBA" id="ARBA00022553"/>
    </source>
</evidence>
<dbReference type="InterPro" id="IPR001789">
    <property type="entry name" value="Sig_transdc_resp-reg_receiver"/>
</dbReference>
<evidence type="ECO:0000313" key="8">
    <source>
        <dbReference type="EMBL" id="QBD79040.1"/>
    </source>
</evidence>
<dbReference type="GO" id="GO:0032993">
    <property type="term" value="C:protein-DNA complex"/>
    <property type="evidence" value="ECO:0007669"/>
    <property type="project" value="TreeGrafter"/>
</dbReference>
<evidence type="ECO:0000256" key="6">
    <source>
        <dbReference type="PROSITE-ProRule" id="PRU00169"/>
    </source>
</evidence>
<dbReference type="InterPro" id="IPR011006">
    <property type="entry name" value="CheY-like_superfamily"/>
</dbReference>
<keyword evidence="5" id="KW-0804">Transcription</keyword>
<dbReference type="Gene3D" id="3.40.50.2300">
    <property type="match status" value="1"/>
</dbReference>
<dbReference type="InterPro" id="IPR039420">
    <property type="entry name" value="WalR-like"/>
</dbReference>
<dbReference type="Pfam" id="PF00072">
    <property type="entry name" value="Response_reg"/>
    <property type="match status" value="1"/>
</dbReference>
<evidence type="ECO:0000313" key="9">
    <source>
        <dbReference type="Proteomes" id="UP000290365"/>
    </source>
</evidence>
<dbReference type="PROSITE" id="PS50110">
    <property type="entry name" value="RESPONSE_REGULATORY"/>
    <property type="match status" value="1"/>
</dbReference>
<dbReference type="PANTHER" id="PTHR48111">
    <property type="entry name" value="REGULATOR OF RPOS"/>
    <property type="match status" value="1"/>
</dbReference>
<evidence type="ECO:0000256" key="4">
    <source>
        <dbReference type="ARBA" id="ARBA00023125"/>
    </source>
</evidence>
<dbReference type="CDD" id="cd17574">
    <property type="entry name" value="REC_OmpR"/>
    <property type="match status" value="1"/>
</dbReference>
<evidence type="ECO:0000256" key="3">
    <source>
        <dbReference type="ARBA" id="ARBA00023015"/>
    </source>
</evidence>